<dbReference type="Proteomes" id="UP000535415">
    <property type="component" value="Unassembled WGS sequence"/>
</dbReference>
<evidence type="ECO:0000259" key="10">
    <source>
        <dbReference type="PROSITE" id="PS52029"/>
    </source>
</evidence>
<dbReference type="PROSITE" id="PS52029">
    <property type="entry name" value="LD_TPASE"/>
    <property type="match status" value="1"/>
</dbReference>
<dbReference type="InterPro" id="IPR019546">
    <property type="entry name" value="TAT_signal_bac_arc"/>
</dbReference>
<keyword evidence="4" id="KW-0808">Transferase</keyword>
<comment type="similarity">
    <text evidence="2">Belongs to the YkuD family.</text>
</comment>
<dbReference type="RefSeq" id="WP_183526303.1">
    <property type="nucleotide sequence ID" value="NZ_JACIJM010000002.1"/>
</dbReference>
<keyword evidence="7 9" id="KW-0573">Peptidoglycan synthesis</keyword>
<evidence type="ECO:0000256" key="1">
    <source>
        <dbReference type="ARBA" id="ARBA00004752"/>
    </source>
</evidence>
<feature type="domain" description="L,D-TPase catalytic" evidence="10">
    <location>
        <begin position="65"/>
        <end position="196"/>
    </location>
</feature>
<reference evidence="11 12" key="1">
    <citation type="submission" date="2020-08" db="EMBL/GenBank/DDBJ databases">
        <title>Genomic Encyclopedia of Type Strains, Phase IV (KMG-IV): sequencing the most valuable type-strain genomes for metagenomic binning, comparative biology and taxonomic classification.</title>
        <authorList>
            <person name="Goeker M."/>
        </authorList>
    </citation>
    <scope>NUCLEOTIDE SEQUENCE [LARGE SCALE GENOMIC DNA]</scope>
    <source>
        <strain evidence="11 12">DSM 101064</strain>
    </source>
</reference>
<evidence type="ECO:0000256" key="2">
    <source>
        <dbReference type="ARBA" id="ARBA00005992"/>
    </source>
</evidence>
<dbReference type="GO" id="GO:0008360">
    <property type="term" value="P:regulation of cell shape"/>
    <property type="evidence" value="ECO:0007669"/>
    <property type="project" value="UniProtKB-UniRule"/>
</dbReference>
<dbReference type="InterPro" id="IPR050979">
    <property type="entry name" value="LD-transpeptidase"/>
</dbReference>
<dbReference type="AlphaFoldDB" id="A0A7W9EX29"/>
<feature type="active site" description="Nucleophile" evidence="9">
    <location>
        <position position="172"/>
    </location>
</feature>
<proteinExistence type="inferred from homology"/>
<protein>
    <recommendedName>
        <fullName evidence="10">L,D-TPase catalytic domain-containing protein</fullName>
    </recommendedName>
</protein>
<dbReference type="PROSITE" id="PS51318">
    <property type="entry name" value="TAT"/>
    <property type="match status" value="1"/>
</dbReference>
<gene>
    <name evidence="11" type="ORF">FHS72_000949</name>
</gene>
<dbReference type="InterPro" id="IPR006311">
    <property type="entry name" value="TAT_signal"/>
</dbReference>
<dbReference type="CDD" id="cd16913">
    <property type="entry name" value="YkuD_like"/>
    <property type="match status" value="1"/>
</dbReference>
<evidence type="ECO:0000313" key="11">
    <source>
        <dbReference type="EMBL" id="MBB5721342.1"/>
    </source>
</evidence>
<dbReference type="PANTHER" id="PTHR30582">
    <property type="entry name" value="L,D-TRANSPEPTIDASE"/>
    <property type="match status" value="1"/>
</dbReference>
<evidence type="ECO:0000313" key="12">
    <source>
        <dbReference type="Proteomes" id="UP000535415"/>
    </source>
</evidence>
<dbReference type="Pfam" id="PF03734">
    <property type="entry name" value="YkuD"/>
    <property type="match status" value="1"/>
</dbReference>
<dbReference type="GO" id="GO:0071972">
    <property type="term" value="F:peptidoglycan L,D-transpeptidase activity"/>
    <property type="evidence" value="ECO:0007669"/>
    <property type="project" value="TreeGrafter"/>
</dbReference>
<evidence type="ECO:0000256" key="9">
    <source>
        <dbReference type="PROSITE-ProRule" id="PRU01373"/>
    </source>
</evidence>
<keyword evidence="5" id="KW-0378">Hydrolase</keyword>
<evidence type="ECO:0000256" key="5">
    <source>
        <dbReference type="ARBA" id="ARBA00022801"/>
    </source>
</evidence>
<dbReference type="GO" id="GO:0018104">
    <property type="term" value="P:peptidoglycan-protein cross-linking"/>
    <property type="evidence" value="ECO:0007669"/>
    <property type="project" value="TreeGrafter"/>
</dbReference>
<keyword evidence="8 9" id="KW-0961">Cell wall biogenesis/degradation</keyword>
<dbReference type="Gene3D" id="2.40.440.10">
    <property type="entry name" value="L,D-transpeptidase catalytic domain-like"/>
    <property type="match status" value="1"/>
</dbReference>
<name>A0A7W9EX29_9RHOB</name>
<sequence>MTSDFKSLSRRGFMAATAATVGTAAIGQTNNSTELEANIGRGVSRNTASFRSLDWRPYFDTLVGGAILCDLESRVLHYWSQDQSIYKLYPTSVPLSEDLTRRGKTEVIRKVEGPSWSPTPSMRERNPEWPATIGPGPDNPLGTHALYLSWQYYRIHGTHDTRKIGRRSSNGCIGLYNEHIQELYALVGNGAQVMLI</sequence>
<dbReference type="GO" id="GO:0071555">
    <property type="term" value="P:cell wall organization"/>
    <property type="evidence" value="ECO:0007669"/>
    <property type="project" value="UniProtKB-UniRule"/>
</dbReference>
<dbReference type="InterPro" id="IPR038063">
    <property type="entry name" value="Transpep_catalytic_dom"/>
</dbReference>
<feature type="active site" description="Proton donor/acceptor" evidence="9">
    <location>
        <position position="156"/>
    </location>
</feature>
<comment type="pathway">
    <text evidence="1 9">Cell wall biogenesis; peptidoglycan biosynthesis.</text>
</comment>
<evidence type="ECO:0000256" key="3">
    <source>
        <dbReference type="ARBA" id="ARBA00022676"/>
    </source>
</evidence>
<dbReference type="NCBIfam" id="TIGR01409">
    <property type="entry name" value="TAT_signal_seq"/>
    <property type="match status" value="1"/>
</dbReference>
<comment type="caution">
    <text evidence="11">The sequence shown here is derived from an EMBL/GenBank/DDBJ whole genome shotgun (WGS) entry which is preliminary data.</text>
</comment>
<dbReference type="EMBL" id="JACIJM010000002">
    <property type="protein sequence ID" value="MBB5721342.1"/>
    <property type="molecule type" value="Genomic_DNA"/>
</dbReference>
<organism evidence="11 12">
    <name type="scientific">Yoonia ponticola</name>
    <dbReference type="NCBI Taxonomy" id="1524255"/>
    <lineage>
        <taxon>Bacteria</taxon>
        <taxon>Pseudomonadati</taxon>
        <taxon>Pseudomonadota</taxon>
        <taxon>Alphaproteobacteria</taxon>
        <taxon>Rhodobacterales</taxon>
        <taxon>Paracoccaceae</taxon>
        <taxon>Yoonia</taxon>
    </lineage>
</organism>
<keyword evidence="6 9" id="KW-0133">Cell shape</keyword>
<evidence type="ECO:0000256" key="4">
    <source>
        <dbReference type="ARBA" id="ARBA00022679"/>
    </source>
</evidence>
<keyword evidence="3" id="KW-0328">Glycosyltransferase</keyword>
<accession>A0A7W9EX29</accession>
<evidence type="ECO:0000256" key="8">
    <source>
        <dbReference type="ARBA" id="ARBA00023316"/>
    </source>
</evidence>
<dbReference type="UniPathway" id="UPA00219"/>
<evidence type="ECO:0000256" key="7">
    <source>
        <dbReference type="ARBA" id="ARBA00022984"/>
    </source>
</evidence>
<dbReference type="PANTHER" id="PTHR30582:SF24">
    <property type="entry name" value="L,D-TRANSPEPTIDASE ERFK_SRFK-RELATED"/>
    <property type="match status" value="1"/>
</dbReference>
<dbReference type="GO" id="GO:0005576">
    <property type="term" value="C:extracellular region"/>
    <property type="evidence" value="ECO:0007669"/>
    <property type="project" value="TreeGrafter"/>
</dbReference>
<evidence type="ECO:0000256" key="6">
    <source>
        <dbReference type="ARBA" id="ARBA00022960"/>
    </source>
</evidence>
<dbReference type="GO" id="GO:0016757">
    <property type="term" value="F:glycosyltransferase activity"/>
    <property type="evidence" value="ECO:0007669"/>
    <property type="project" value="UniProtKB-KW"/>
</dbReference>
<dbReference type="SUPFAM" id="SSF141523">
    <property type="entry name" value="L,D-transpeptidase catalytic domain-like"/>
    <property type="match status" value="1"/>
</dbReference>
<keyword evidence="12" id="KW-1185">Reference proteome</keyword>
<dbReference type="InterPro" id="IPR005490">
    <property type="entry name" value="LD_TPept_cat_dom"/>
</dbReference>